<evidence type="ECO:0000256" key="17">
    <source>
        <dbReference type="SAM" id="Phobius"/>
    </source>
</evidence>
<dbReference type="CDD" id="cd01098">
    <property type="entry name" value="PAN_AP_plant"/>
    <property type="match status" value="1"/>
</dbReference>
<accession>A0AAD5G990</accession>
<dbReference type="GO" id="GO:0005524">
    <property type="term" value="F:ATP binding"/>
    <property type="evidence" value="ECO:0007669"/>
    <property type="project" value="UniProtKB-KW"/>
</dbReference>
<dbReference type="FunFam" id="3.30.200.20:FF:000195">
    <property type="entry name" value="G-type lectin S-receptor-like serine/threonine-protein kinase"/>
    <property type="match status" value="1"/>
</dbReference>
<dbReference type="InterPro" id="IPR003609">
    <property type="entry name" value="Pan_app"/>
</dbReference>
<dbReference type="Pfam" id="PF01453">
    <property type="entry name" value="B_lectin"/>
    <property type="match status" value="1"/>
</dbReference>
<dbReference type="Pfam" id="PF08276">
    <property type="entry name" value="PAN_2"/>
    <property type="match status" value="1"/>
</dbReference>
<evidence type="ECO:0000313" key="22">
    <source>
        <dbReference type="EMBL" id="KAI7733272.1"/>
    </source>
</evidence>
<dbReference type="Gene3D" id="2.90.10.10">
    <property type="entry name" value="Bulb-type lectin domain"/>
    <property type="match status" value="1"/>
</dbReference>
<keyword evidence="6 15" id="KW-0547">Nucleotide-binding</keyword>
<keyword evidence="2 15" id="KW-0723">Serine/threonine-protein kinase</keyword>
<evidence type="ECO:0000256" key="7">
    <source>
        <dbReference type="ARBA" id="ARBA00022777"/>
    </source>
</evidence>
<gene>
    <name evidence="22" type="ORF">M8C21_007247</name>
</gene>
<dbReference type="FunFam" id="2.90.10.10:FF:000001">
    <property type="entry name" value="G-type lectin S-receptor-like serine/threonine-protein kinase"/>
    <property type="match status" value="1"/>
</dbReference>
<protein>
    <recommendedName>
        <fullName evidence="15">Receptor-like serine/threonine-protein kinase</fullName>
        <ecNumber evidence="15">2.7.11.1</ecNumber>
    </recommendedName>
</protein>
<evidence type="ECO:0000259" key="19">
    <source>
        <dbReference type="PROSITE" id="PS50011"/>
    </source>
</evidence>
<evidence type="ECO:0000256" key="4">
    <source>
        <dbReference type="ARBA" id="ARBA00022692"/>
    </source>
</evidence>
<dbReference type="AlphaFoldDB" id="A0AAD5G990"/>
<dbReference type="EC" id="2.7.11.1" evidence="15"/>
<dbReference type="PROSITE" id="PS50927">
    <property type="entry name" value="BULB_LECTIN"/>
    <property type="match status" value="1"/>
</dbReference>
<dbReference type="PROSITE" id="PS50011">
    <property type="entry name" value="PROTEIN_KINASE_DOM"/>
    <property type="match status" value="1"/>
</dbReference>
<evidence type="ECO:0000256" key="14">
    <source>
        <dbReference type="ARBA" id="ARBA00048679"/>
    </source>
</evidence>
<dbReference type="SUPFAM" id="SSF56112">
    <property type="entry name" value="Protein kinase-like (PK-like)"/>
    <property type="match status" value="1"/>
</dbReference>
<dbReference type="PANTHER" id="PTHR32444:SF183">
    <property type="entry name" value="APPLE DOMAIN-CONTAINING PROTEIN"/>
    <property type="match status" value="1"/>
</dbReference>
<evidence type="ECO:0000256" key="12">
    <source>
        <dbReference type="ARBA" id="ARBA00023180"/>
    </source>
</evidence>
<organism evidence="22 23">
    <name type="scientific">Ambrosia artemisiifolia</name>
    <name type="common">Common ragweed</name>
    <dbReference type="NCBI Taxonomy" id="4212"/>
    <lineage>
        <taxon>Eukaryota</taxon>
        <taxon>Viridiplantae</taxon>
        <taxon>Streptophyta</taxon>
        <taxon>Embryophyta</taxon>
        <taxon>Tracheophyta</taxon>
        <taxon>Spermatophyta</taxon>
        <taxon>Magnoliopsida</taxon>
        <taxon>eudicotyledons</taxon>
        <taxon>Gunneridae</taxon>
        <taxon>Pentapetalae</taxon>
        <taxon>asterids</taxon>
        <taxon>campanulids</taxon>
        <taxon>Asterales</taxon>
        <taxon>Asteraceae</taxon>
        <taxon>Asteroideae</taxon>
        <taxon>Heliantheae alliance</taxon>
        <taxon>Heliantheae</taxon>
        <taxon>Ambrosia</taxon>
    </lineage>
</organism>
<feature type="domain" description="Protein kinase" evidence="19">
    <location>
        <begin position="511"/>
        <end position="712"/>
    </location>
</feature>
<dbReference type="InterPro" id="IPR001480">
    <property type="entry name" value="Bulb-type_lectin_dom"/>
</dbReference>
<feature type="region of interest" description="Disordered" evidence="16">
    <location>
        <begin position="670"/>
        <end position="712"/>
    </location>
</feature>
<evidence type="ECO:0000256" key="5">
    <source>
        <dbReference type="ARBA" id="ARBA00022729"/>
    </source>
</evidence>
<comment type="similarity">
    <text evidence="15">Belongs to the protein kinase superfamily. Ser/Thr protein kinase family.</text>
</comment>
<evidence type="ECO:0000256" key="8">
    <source>
        <dbReference type="ARBA" id="ARBA00022840"/>
    </source>
</evidence>
<dbReference type="PIRSF" id="PIRSF000641">
    <property type="entry name" value="SRK"/>
    <property type="match status" value="1"/>
</dbReference>
<dbReference type="SUPFAM" id="SSF51110">
    <property type="entry name" value="alpha-D-mannose-specific plant lectins"/>
    <property type="match status" value="1"/>
</dbReference>
<evidence type="ECO:0000256" key="9">
    <source>
        <dbReference type="ARBA" id="ARBA00022989"/>
    </source>
</evidence>
<dbReference type="InterPro" id="IPR024171">
    <property type="entry name" value="SRK-like_kinase"/>
</dbReference>
<dbReference type="Gene3D" id="3.50.4.10">
    <property type="entry name" value="Hepatocyte Growth Factor"/>
    <property type="match status" value="1"/>
</dbReference>
<dbReference type="Gene3D" id="1.10.510.10">
    <property type="entry name" value="Transferase(Phosphotransferase) domain 1"/>
    <property type="match status" value="1"/>
</dbReference>
<feature type="chain" id="PRO_5042269835" description="Receptor-like serine/threonine-protein kinase" evidence="18">
    <location>
        <begin position="22"/>
        <end position="712"/>
    </location>
</feature>
<evidence type="ECO:0000256" key="3">
    <source>
        <dbReference type="ARBA" id="ARBA00022679"/>
    </source>
</evidence>
<comment type="subcellular location">
    <subcellularLocation>
        <location evidence="1">Membrane</location>
        <topology evidence="1">Single-pass type I membrane protein</topology>
    </subcellularLocation>
</comment>
<keyword evidence="10 17" id="KW-0472">Membrane</keyword>
<keyword evidence="11" id="KW-1015">Disulfide bond</keyword>
<evidence type="ECO:0000256" key="10">
    <source>
        <dbReference type="ARBA" id="ARBA00023136"/>
    </source>
</evidence>
<keyword evidence="7 15" id="KW-0418">Kinase</keyword>
<evidence type="ECO:0000259" key="20">
    <source>
        <dbReference type="PROSITE" id="PS50927"/>
    </source>
</evidence>
<dbReference type="Pfam" id="PF11883">
    <property type="entry name" value="DUF3403"/>
    <property type="match status" value="1"/>
</dbReference>
<evidence type="ECO:0000256" key="13">
    <source>
        <dbReference type="ARBA" id="ARBA00047899"/>
    </source>
</evidence>
<dbReference type="InterPro" id="IPR011009">
    <property type="entry name" value="Kinase-like_dom_sf"/>
</dbReference>
<dbReference type="SMART" id="SM00108">
    <property type="entry name" value="B_lectin"/>
    <property type="match status" value="1"/>
</dbReference>
<dbReference type="Gene3D" id="3.30.200.20">
    <property type="entry name" value="Phosphorylase Kinase, domain 1"/>
    <property type="match status" value="1"/>
</dbReference>
<dbReference type="InterPro" id="IPR000719">
    <property type="entry name" value="Prot_kinase_dom"/>
</dbReference>
<dbReference type="PROSITE" id="PS50948">
    <property type="entry name" value="PAN"/>
    <property type="match status" value="1"/>
</dbReference>
<evidence type="ECO:0000256" key="6">
    <source>
        <dbReference type="ARBA" id="ARBA00022741"/>
    </source>
</evidence>
<dbReference type="InterPro" id="IPR036426">
    <property type="entry name" value="Bulb-type_lectin_dom_sf"/>
</dbReference>
<name>A0AAD5G990_AMBAR</name>
<evidence type="ECO:0000256" key="15">
    <source>
        <dbReference type="PIRNR" id="PIRNR000641"/>
    </source>
</evidence>
<feature type="domain" description="Apple" evidence="21">
    <location>
        <begin position="337"/>
        <end position="421"/>
    </location>
</feature>
<comment type="caution">
    <text evidence="22">The sequence shown here is derived from an EMBL/GenBank/DDBJ whole genome shotgun (WGS) entry which is preliminary data.</text>
</comment>
<evidence type="ECO:0000259" key="21">
    <source>
        <dbReference type="PROSITE" id="PS50948"/>
    </source>
</evidence>
<dbReference type="InterPro" id="IPR021820">
    <property type="entry name" value="S-locus_recpt_kinase_C"/>
</dbReference>
<dbReference type="CDD" id="cd00028">
    <property type="entry name" value="B_lectin"/>
    <property type="match status" value="1"/>
</dbReference>
<feature type="signal peptide" evidence="18">
    <location>
        <begin position="1"/>
        <end position="21"/>
    </location>
</feature>
<comment type="catalytic activity">
    <reaction evidence="14 15">
        <text>L-seryl-[protein] + ATP = O-phospho-L-seryl-[protein] + ADP + H(+)</text>
        <dbReference type="Rhea" id="RHEA:17989"/>
        <dbReference type="Rhea" id="RHEA-COMP:9863"/>
        <dbReference type="Rhea" id="RHEA-COMP:11604"/>
        <dbReference type="ChEBI" id="CHEBI:15378"/>
        <dbReference type="ChEBI" id="CHEBI:29999"/>
        <dbReference type="ChEBI" id="CHEBI:30616"/>
        <dbReference type="ChEBI" id="CHEBI:83421"/>
        <dbReference type="ChEBI" id="CHEBI:456216"/>
        <dbReference type="EC" id="2.7.11.1"/>
    </reaction>
</comment>
<keyword evidence="9 17" id="KW-1133">Transmembrane helix</keyword>
<keyword evidence="4 17" id="KW-0812">Transmembrane</keyword>
<dbReference type="GO" id="GO:0048544">
    <property type="term" value="P:recognition of pollen"/>
    <property type="evidence" value="ECO:0007669"/>
    <property type="project" value="InterPro"/>
</dbReference>
<dbReference type="InterPro" id="IPR000858">
    <property type="entry name" value="S_locus_glycoprot_dom"/>
</dbReference>
<feature type="transmembrane region" description="Helical" evidence="17">
    <location>
        <begin position="446"/>
        <end position="469"/>
    </location>
</feature>
<feature type="compositionally biased region" description="Low complexity" evidence="16">
    <location>
        <begin position="692"/>
        <end position="712"/>
    </location>
</feature>
<evidence type="ECO:0000313" key="23">
    <source>
        <dbReference type="Proteomes" id="UP001206925"/>
    </source>
</evidence>
<dbReference type="InterPro" id="IPR001245">
    <property type="entry name" value="Ser-Thr/Tyr_kinase_cat_dom"/>
</dbReference>
<dbReference type="GO" id="GO:0016020">
    <property type="term" value="C:membrane"/>
    <property type="evidence" value="ECO:0007669"/>
    <property type="project" value="UniProtKB-SubCell"/>
</dbReference>
<feature type="domain" description="Bulb-type lectin" evidence="20">
    <location>
        <begin position="24"/>
        <end position="145"/>
    </location>
</feature>
<keyword evidence="5 18" id="KW-0732">Signal</keyword>
<comment type="catalytic activity">
    <reaction evidence="13 15">
        <text>L-threonyl-[protein] + ATP = O-phospho-L-threonyl-[protein] + ADP + H(+)</text>
        <dbReference type="Rhea" id="RHEA:46608"/>
        <dbReference type="Rhea" id="RHEA-COMP:11060"/>
        <dbReference type="Rhea" id="RHEA-COMP:11605"/>
        <dbReference type="ChEBI" id="CHEBI:15378"/>
        <dbReference type="ChEBI" id="CHEBI:30013"/>
        <dbReference type="ChEBI" id="CHEBI:30616"/>
        <dbReference type="ChEBI" id="CHEBI:61977"/>
        <dbReference type="ChEBI" id="CHEBI:456216"/>
        <dbReference type="EC" id="2.7.11.1"/>
    </reaction>
</comment>
<keyword evidence="23" id="KW-1185">Reference proteome</keyword>
<dbReference type="Proteomes" id="UP001206925">
    <property type="component" value="Unassembled WGS sequence"/>
</dbReference>
<dbReference type="PANTHER" id="PTHR32444">
    <property type="entry name" value="BULB-TYPE LECTIN DOMAIN-CONTAINING PROTEIN"/>
    <property type="match status" value="1"/>
</dbReference>
<sequence length="712" mass="79826">MERVAIFVLLLVSIQIHKVYAAEFDIVSDLQFLTENDTLVSPARNFVLGFFKPGSSSNRYVGIWFKKIPVQTVVWVANRDRPLTIASSGVLKIVHPGNLVLMNDTNGMMWSSNTTSSGNATAKLDDTGNLVMIDGVNKKILWQSFDYPSDTQLPGMKFGRDLLTGREWHLSSWKSSEDPAPGEYTYSVDGTYPQHILKQGAEISWLAGPWNGIWFSGVPTINKNRIIKYNMVINETMVDFSYSDVSSSVVSRFTLNSSGDLRRTMWGKDSKDWETIYEIPRTPYCPYKLCGAYGSCTPLNAQRCSCLDDKKFVPIYPDAWTKKDWSGGCMRRTGLDCKNGTDGFIKYANIKWPDTMTSWFNMSMTLNECRAVCQKNCSCMAYANANITGEGSGCLIWFGDLLEIIVLTQGNDGQDLFVRMASSELDHAVVPLASENRSGTGTHIKYILLAVFLGLLLIGLSSTLFWYALRKRRHAQPVREGESLHESQSQKDDMELPLFSFSTVAQSTANFSLDNKLGEGGFGPVYKGVLEGKEIAVKRLSITSRQGLNEFKNEVICISKLQHRNLVKLLGCSIEGDEKLLIYEYMPNRSLDLFLFDKTQSTLLDWTKRFHAWRMYNEGRSLELIDSTLDEPSDLSEVLRSIELGLLCVQESPEDRPDMSSVVRMLGSEGALKKPKQPAFFTERNSHGADFSSSSYPTSSTNEVTVTEVVAR</sequence>
<keyword evidence="3 15" id="KW-0808">Transferase</keyword>
<reference evidence="22" key="1">
    <citation type="submission" date="2022-06" db="EMBL/GenBank/DDBJ databases">
        <title>Uncovering the hologenomic basis of an extraordinary plant invasion.</title>
        <authorList>
            <person name="Bieker V.C."/>
            <person name="Martin M.D."/>
            <person name="Gilbert T."/>
            <person name="Hodgins K."/>
            <person name="Battlay P."/>
            <person name="Petersen B."/>
            <person name="Wilson J."/>
        </authorList>
    </citation>
    <scope>NUCLEOTIDE SEQUENCE</scope>
    <source>
        <strain evidence="22">AA19_3_7</strain>
        <tissue evidence="22">Leaf</tissue>
    </source>
</reference>
<evidence type="ECO:0000256" key="18">
    <source>
        <dbReference type="SAM" id="SignalP"/>
    </source>
</evidence>
<evidence type="ECO:0000256" key="16">
    <source>
        <dbReference type="SAM" id="MobiDB-lite"/>
    </source>
</evidence>
<dbReference type="EMBL" id="JAMZMK010010049">
    <property type="protein sequence ID" value="KAI7733272.1"/>
    <property type="molecule type" value="Genomic_DNA"/>
</dbReference>
<dbReference type="Pfam" id="PF00954">
    <property type="entry name" value="S_locus_glycop"/>
    <property type="match status" value="1"/>
</dbReference>
<dbReference type="Pfam" id="PF07714">
    <property type="entry name" value="PK_Tyr_Ser-Thr"/>
    <property type="match status" value="1"/>
</dbReference>
<evidence type="ECO:0000256" key="2">
    <source>
        <dbReference type="ARBA" id="ARBA00022527"/>
    </source>
</evidence>
<dbReference type="GO" id="GO:0004674">
    <property type="term" value="F:protein serine/threonine kinase activity"/>
    <property type="evidence" value="ECO:0007669"/>
    <property type="project" value="UniProtKB-KW"/>
</dbReference>
<dbReference type="SMART" id="SM00473">
    <property type="entry name" value="PAN_AP"/>
    <property type="match status" value="1"/>
</dbReference>
<keyword evidence="8 15" id="KW-0067">ATP-binding</keyword>
<proteinExistence type="inferred from homology"/>
<keyword evidence="12" id="KW-0325">Glycoprotein</keyword>
<evidence type="ECO:0000256" key="1">
    <source>
        <dbReference type="ARBA" id="ARBA00004479"/>
    </source>
</evidence>
<evidence type="ECO:0000256" key="11">
    <source>
        <dbReference type="ARBA" id="ARBA00023157"/>
    </source>
</evidence>